<dbReference type="Pfam" id="PF25805">
    <property type="entry name" value="IQUB"/>
    <property type="match status" value="1"/>
</dbReference>
<dbReference type="EMBL" id="KQ434899">
    <property type="protein sequence ID" value="KZC10891.1"/>
    <property type="molecule type" value="Genomic_DNA"/>
</dbReference>
<feature type="region of interest" description="Disordered" evidence="1">
    <location>
        <begin position="118"/>
        <end position="144"/>
    </location>
</feature>
<dbReference type="GO" id="GO:0060271">
    <property type="term" value="P:cilium assembly"/>
    <property type="evidence" value="ECO:0007669"/>
    <property type="project" value="TreeGrafter"/>
</dbReference>
<feature type="compositionally biased region" description="Basic and acidic residues" evidence="1">
    <location>
        <begin position="80"/>
        <end position="92"/>
    </location>
</feature>
<proteinExistence type="predicted"/>
<dbReference type="GO" id="GO:0030317">
    <property type="term" value="P:flagellated sperm motility"/>
    <property type="evidence" value="ECO:0007669"/>
    <property type="project" value="TreeGrafter"/>
</dbReference>
<dbReference type="PANTHER" id="PTHR21074:SF0">
    <property type="entry name" value="IQ AND UBIQUITIN-LIKE DOMAIN-CONTAINING PROTEIN"/>
    <property type="match status" value="1"/>
</dbReference>
<dbReference type="InterPro" id="IPR057887">
    <property type="entry name" value="IQUB_helical"/>
</dbReference>
<dbReference type="OrthoDB" id="10265862at2759"/>
<evidence type="ECO:0000259" key="2">
    <source>
        <dbReference type="Pfam" id="PF25805"/>
    </source>
</evidence>
<sequence length="531" mass="61705">MTVRPFPCGWRNKMTGAVYWNVCTQTGRNGQDVMVERILQTEFLVDKCTATQRHVGMQASFIDDASDTIVRNGTSSLDSSCKDSSKDQRILESEAPPRTPSCLEGPCHFSDLSADFPRAHRGGRTATTQPSTVPSGTKDTDDQRIPQSYRSRDFVILNRTSPRTRTDFELLYNLLDRWRVRETETAASVPVSEPSRTTAQFTGLILSKEVELLRAIDSLKTSVKTSRRERSYRKFLDDLSRPVVWRNRRGEPILVDTPRARRARSFRDRFNLLSRDDQSTEERVEVLCQLRRDIELHTCKVSDSVVQLVDQEIDLLARDVDECKLNWLRSRLRLAFLMFVRDALATEFEDVSVISWYPRSRKICRSCGRLLPIEKFPEGKIRRSSSCNYCLYVQARTVPRVVYGPYECLLRDVRRSEARMRCYSSIAFVIDSRIIYHLVNDIWHGKSAISENDRLSELRFVRFHRDVEWSPWNCLLLTVTEALVHRRVDEPEKFYGPMILQKFHTRNLQAKVQFESVANVARSRERKKSRD</sequence>
<feature type="region of interest" description="Disordered" evidence="1">
    <location>
        <begin position="74"/>
        <end position="104"/>
    </location>
</feature>
<evidence type="ECO:0000256" key="1">
    <source>
        <dbReference type="SAM" id="MobiDB-lite"/>
    </source>
</evidence>
<dbReference type="GO" id="GO:0031514">
    <property type="term" value="C:motile cilium"/>
    <property type="evidence" value="ECO:0007669"/>
    <property type="project" value="TreeGrafter"/>
</dbReference>
<accession>A0A154PGB6</accession>
<gene>
    <name evidence="3" type="ORF">WN55_01590</name>
</gene>
<dbReference type="AlphaFoldDB" id="A0A154PGB6"/>
<dbReference type="STRING" id="178035.A0A154PGB6"/>
<feature type="domain" description="IQ motif and ubiquitin-like" evidence="2">
    <location>
        <begin position="227"/>
        <end position="342"/>
    </location>
</feature>
<keyword evidence="4" id="KW-1185">Reference proteome</keyword>
<reference evidence="3 4" key="1">
    <citation type="submission" date="2015-07" db="EMBL/GenBank/DDBJ databases">
        <title>The genome of Dufourea novaeangliae.</title>
        <authorList>
            <person name="Pan H."/>
            <person name="Kapheim K."/>
        </authorList>
    </citation>
    <scope>NUCLEOTIDE SEQUENCE [LARGE SCALE GENOMIC DNA]</scope>
    <source>
        <strain evidence="3">0120121106</strain>
        <tissue evidence="3">Whole body</tissue>
    </source>
</reference>
<evidence type="ECO:0000313" key="3">
    <source>
        <dbReference type="EMBL" id="KZC10891.1"/>
    </source>
</evidence>
<evidence type="ECO:0000313" key="4">
    <source>
        <dbReference type="Proteomes" id="UP000076502"/>
    </source>
</evidence>
<dbReference type="PANTHER" id="PTHR21074">
    <property type="entry name" value="IQ AND UBIQUITIN-LIKE DOMAIN-CONTAINING PROTEIN"/>
    <property type="match status" value="1"/>
</dbReference>
<name>A0A154PGB6_DUFNO</name>
<organism evidence="3 4">
    <name type="scientific">Dufourea novaeangliae</name>
    <name type="common">Sweat bee</name>
    <dbReference type="NCBI Taxonomy" id="178035"/>
    <lineage>
        <taxon>Eukaryota</taxon>
        <taxon>Metazoa</taxon>
        <taxon>Ecdysozoa</taxon>
        <taxon>Arthropoda</taxon>
        <taxon>Hexapoda</taxon>
        <taxon>Insecta</taxon>
        <taxon>Pterygota</taxon>
        <taxon>Neoptera</taxon>
        <taxon>Endopterygota</taxon>
        <taxon>Hymenoptera</taxon>
        <taxon>Apocrita</taxon>
        <taxon>Aculeata</taxon>
        <taxon>Apoidea</taxon>
        <taxon>Anthophila</taxon>
        <taxon>Halictidae</taxon>
        <taxon>Rophitinae</taxon>
        <taxon>Dufourea</taxon>
    </lineage>
</organism>
<protein>
    <submittedName>
        <fullName evidence="3">IQ and ubiquitin-like domain-containing protein</fullName>
    </submittedName>
</protein>
<feature type="compositionally biased region" description="Polar residues" evidence="1">
    <location>
        <begin position="125"/>
        <end position="137"/>
    </location>
</feature>
<dbReference type="GO" id="GO:0001669">
    <property type="term" value="C:acrosomal vesicle"/>
    <property type="evidence" value="ECO:0007669"/>
    <property type="project" value="TreeGrafter"/>
</dbReference>
<dbReference type="InterPro" id="IPR037695">
    <property type="entry name" value="IQUB"/>
</dbReference>
<dbReference type="Proteomes" id="UP000076502">
    <property type="component" value="Unassembled WGS sequence"/>
</dbReference>